<dbReference type="AlphaFoldDB" id="A0A8C0L2A3"/>
<evidence type="ECO:0000313" key="2">
    <source>
        <dbReference type="Ensembl" id="ENSCAFP00020025112.1"/>
    </source>
</evidence>
<reference evidence="2" key="1">
    <citation type="submission" date="2025-08" db="UniProtKB">
        <authorList>
            <consortium name="Ensembl"/>
        </authorList>
    </citation>
    <scope>IDENTIFICATION</scope>
</reference>
<accession>A0A8C0L2A3</accession>
<keyword evidence="1" id="KW-0812">Transmembrane</keyword>
<keyword evidence="1" id="KW-0472">Membrane</keyword>
<keyword evidence="3" id="KW-1185">Reference proteome</keyword>
<keyword evidence="1" id="KW-1133">Transmembrane helix</keyword>
<dbReference type="Ensembl" id="ENSCAFT00020028980.1">
    <property type="protein sequence ID" value="ENSCAFP00020025112.1"/>
    <property type="gene ID" value="ENSCAFG00020019730.1"/>
</dbReference>
<feature type="transmembrane region" description="Helical" evidence="1">
    <location>
        <begin position="52"/>
        <end position="77"/>
    </location>
</feature>
<protein>
    <submittedName>
        <fullName evidence="2">Synaptotagmin 10</fullName>
    </submittedName>
</protein>
<sequence length="201" mass="22106">MSFHKEDGVSSLCQKALHIVTELCFAGQVEWEKCSGIFPRDRGSQGASSTDISVSLLAVVVSFCGLALLVVSLFVFWKLCWPCWKSKPLTSNINTLPQSISTAPTEVLETEEKKEVKENEKPALKAIEPAIKISHTSPDIPAEVQTALKEHLIKHARVQRQTTEPTSSSREGRKKELYLSTCNLATMPGTLPANPLPTCMK</sequence>
<evidence type="ECO:0000313" key="3">
    <source>
        <dbReference type="Proteomes" id="UP000694391"/>
    </source>
</evidence>
<gene>
    <name evidence="2" type="primary">SYT10</name>
</gene>
<evidence type="ECO:0000256" key="1">
    <source>
        <dbReference type="SAM" id="Phobius"/>
    </source>
</evidence>
<dbReference type="GeneTree" id="ENSGT00940000158899"/>
<proteinExistence type="predicted"/>
<name>A0A8C0L2A3_CANLU</name>
<dbReference type="Proteomes" id="UP000694391">
    <property type="component" value="Unplaced"/>
</dbReference>
<organism evidence="2 3">
    <name type="scientific">Canis lupus dingo</name>
    <name type="common">dingo</name>
    <dbReference type="NCBI Taxonomy" id="286419"/>
    <lineage>
        <taxon>Eukaryota</taxon>
        <taxon>Metazoa</taxon>
        <taxon>Chordata</taxon>
        <taxon>Craniata</taxon>
        <taxon>Vertebrata</taxon>
        <taxon>Euteleostomi</taxon>
        <taxon>Mammalia</taxon>
        <taxon>Eutheria</taxon>
        <taxon>Laurasiatheria</taxon>
        <taxon>Carnivora</taxon>
        <taxon>Caniformia</taxon>
        <taxon>Canidae</taxon>
        <taxon>Canis</taxon>
    </lineage>
</organism>
<reference evidence="2" key="2">
    <citation type="submission" date="2025-09" db="UniProtKB">
        <authorList>
            <consortium name="Ensembl"/>
        </authorList>
    </citation>
    <scope>IDENTIFICATION</scope>
</reference>